<dbReference type="PANTHER" id="PTHR43537:SF24">
    <property type="entry name" value="GLUCONATE OPERON TRANSCRIPTIONAL REPRESSOR"/>
    <property type="match status" value="1"/>
</dbReference>
<evidence type="ECO:0000256" key="3">
    <source>
        <dbReference type="ARBA" id="ARBA00023163"/>
    </source>
</evidence>
<dbReference type="InterPro" id="IPR036388">
    <property type="entry name" value="WH-like_DNA-bd_sf"/>
</dbReference>
<feature type="domain" description="HTH gntR-type" evidence="4">
    <location>
        <begin position="26"/>
        <end position="93"/>
    </location>
</feature>
<dbReference type="Proteomes" id="UP000470520">
    <property type="component" value="Unassembled WGS sequence"/>
</dbReference>
<dbReference type="EMBL" id="JAAGMR010000247">
    <property type="protein sequence ID" value="NEB94325.1"/>
    <property type="molecule type" value="Genomic_DNA"/>
</dbReference>
<dbReference type="SMART" id="SM00345">
    <property type="entry name" value="HTH_GNTR"/>
    <property type="match status" value="1"/>
</dbReference>
<evidence type="ECO:0000256" key="1">
    <source>
        <dbReference type="ARBA" id="ARBA00023015"/>
    </source>
</evidence>
<dbReference type="PROSITE" id="PS50949">
    <property type="entry name" value="HTH_GNTR"/>
    <property type="match status" value="1"/>
</dbReference>
<keyword evidence="2" id="KW-0238">DNA-binding</keyword>
<dbReference type="CDD" id="cd07377">
    <property type="entry name" value="WHTH_GntR"/>
    <property type="match status" value="1"/>
</dbReference>
<dbReference type="Gene3D" id="1.10.10.10">
    <property type="entry name" value="Winged helix-like DNA-binding domain superfamily/Winged helix DNA-binding domain"/>
    <property type="match status" value="1"/>
</dbReference>
<dbReference type="PRINTS" id="PR00035">
    <property type="entry name" value="HTHGNTR"/>
</dbReference>
<sequence>MPSIEYEAPGAETPPAVVLPPLRQAASRTDRVRDALREAILEGVLPPGRPLVERELAELYGVSKTPVREALKQLQSTGLVEINAYQGVSVRRPDDRLVRELYTARGATEPEAVRLTVEQRGATPHLRARQALDEAAALIGSGETQGLGIVNRRFHRELYAACDNSFLCDFLDRLQDLTAFVAGLGWRLRATFEEEAAEHAAILEAVERGDGERAEELTRVHIRKARQVLSRALGDER</sequence>
<dbReference type="AlphaFoldDB" id="A0A7K3QWY1"/>
<protein>
    <submittedName>
        <fullName evidence="5">GntR family transcriptional regulator</fullName>
    </submittedName>
</protein>
<dbReference type="InterPro" id="IPR008920">
    <property type="entry name" value="TF_FadR/GntR_C"/>
</dbReference>
<dbReference type="Pfam" id="PF07729">
    <property type="entry name" value="FCD"/>
    <property type="match status" value="1"/>
</dbReference>
<dbReference type="RefSeq" id="WP_164191395.1">
    <property type="nucleotide sequence ID" value="NZ_JAAGMR010000247.1"/>
</dbReference>
<gene>
    <name evidence="5" type="ORF">G3I21_22020</name>
</gene>
<organism evidence="5 6">
    <name type="scientific">Streptomyces bauhiniae</name>
    <dbReference type="NCBI Taxonomy" id="2340725"/>
    <lineage>
        <taxon>Bacteria</taxon>
        <taxon>Bacillati</taxon>
        <taxon>Actinomycetota</taxon>
        <taxon>Actinomycetes</taxon>
        <taxon>Kitasatosporales</taxon>
        <taxon>Streptomycetaceae</taxon>
        <taxon>Streptomyces</taxon>
    </lineage>
</organism>
<keyword evidence="1" id="KW-0805">Transcription regulation</keyword>
<dbReference type="SMART" id="SM00895">
    <property type="entry name" value="FCD"/>
    <property type="match status" value="1"/>
</dbReference>
<dbReference type="Pfam" id="PF00392">
    <property type="entry name" value="GntR"/>
    <property type="match status" value="1"/>
</dbReference>
<dbReference type="GO" id="GO:0003700">
    <property type="term" value="F:DNA-binding transcription factor activity"/>
    <property type="evidence" value="ECO:0007669"/>
    <property type="project" value="InterPro"/>
</dbReference>
<dbReference type="InterPro" id="IPR011711">
    <property type="entry name" value="GntR_C"/>
</dbReference>
<dbReference type="GO" id="GO:0003677">
    <property type="term" value="F:DNA binding"/>
    <property type="evidence" value="ECO:0007669"/>
    <property type="project" value="UniProtKB-KW"/>
</dbReference>
<reference evidence="5 6" key="1">
    <citation type="submission" date="2020-01" db="EMBL/GenBank/DDBJ databases">
        <title>Insect and environment-associated Actinomycetes.</title>
        <authorList>
            <person name="Currrie C."/>
            <person name="Chevrette M."/>
            <person name="Carlson C."/>
            <person name="Stubbendieck R."/>
            <person name="Wendt-Pienkowski E."/>
        </authorList>
    </citation>
    <scope>NUCLEOTIDE SEQUENCE [LARGE SCALE GENOMIC DNA]</scope>
    <source>
        <strain evidence="5 6">SID7754</strain>
    </source>
</reference>
<proteinExistence type="predicted"/>
<dbReference type="InterPro" id="IPR000524">
    <property type="entry name" value="Tscrpt_reg_HTH_GntR"/>
</dbReference>
<evidence type="ECO:0000256" key="2">
    <source>
        <dbReference type="ARBA" id="ARBA00023125"/>
    </source>
</evidence>
<keyword evidence="3" id="KW-0804">Transcription</keyword>
<accession>A0A7K3QWY1</accession>
<name>A0A7K3QWY1_9ACTN</name>
<evidence type="ECO:0000259" key="4">
    <source>
        <dbReference type="PROSITE" id="PS50949"/>
    </source>
</evidence>
<evidence type="ECO:0000313" key="5">
    <source>
        <dbReference type="EMBL" id="NEB94325.1"/>
    </source>
</evidence>
<comment type="caution">
    <text evidence="5">The sequence shown here is derived from an EMBL/GenBank/DDBJ whole genome shotgun (WGS) entry which is preliminary data.</text>
</comment>
<dbReference type="SUPFAM" id="SSF48008">
    <property type="entry name" value="GntR ligand-binding domain-like"/>
    <property type="match status" value="1"/>
</dbReference>
<dbReference type="InterPro" id="IPR036390">
    <property type="entry name" value="WH_DNA-bd_sf"/>
</dbReference>
<dbReference type="Gene3D" id="1.20.120.530">
    <property type="entry name" value="GntR ligand-binding domain-like"/>
    <property type="match status" value="1"/>
</dbReference>
<dbReference type="SUPFAM" id="SSF46785">
    <property type="entry name" value="Winged helix' DNA-binding domain"/>
    <property type="match status" value="1"/>
</dbReference>
<dbReference type="PANTHER" id="PTHR43537">
    <property type="entry name" value="TRANSCRIPTIONAL REGULATOR, GNTR FAMILY"/>
    <property type="match status" value="1"/>
</dbReference>
<evidence type="ECO:0000313" key="6">
    <source>
        <dbReference type="Proteomes" id="UP000470520"/>
    </source>
</evidence>